<accession>A0A0E9UEV5</accession>
<dbReference type="EMBL" id="GBXM01044270">
    <property type="protein sequence ID" value="JAH64307.1"/>
    <property type="molecule type" value="Transcribed_RNA"/>
</dbReference>
<dbReference type="AlphaFoldDB" id="A0A0E9UEV5"/>
<sequence>MGSTALLQGLGESIEGRQGDNQGMAAPPPPFSPQSVECPK</sequence>
<evidence type="ECO:0000313" key="2">
    <source>
        <dbReference type="EMBL" id="JAH64307.1"/>
    </source>
</evidence>
<organism evidence="2">
    <name type="scientific">Anguilla anguilla</name>
    <name type="common">European freshwater eel</name>
    <name type="synonym">Muraena anguilla</name>
    <dbReference type="NCBI Taxonomy" id="7936"/>
    <lineage>
        <taxon>Eukaryota</taxon>
        <taxon>Metazoa</taxon>
        <taxon>Chordata</taxon>
        <taxon>Craniata</taxon>
        <taxon>Vertebrata</taxon>
        <taxon>Euteleostomi</taxon>
        <taxon>Actinopterygii</taxon>
        <taxon>Neopterygii</taxon>
        <taxon>Teleostei</taxon>
        <taxon>Anguilliformes</taxon>
        <taxon>Anguillidae</taxon>
        <taxon>Anguilla</taxon>
    </lineage>
</organism>
<evidence type="ECO:0000256" key="1">
    <source>
        <dbReference type="SAM" id="MobiDB-lite"/>
    </source>
</evidence>
<reference evidence="2" key="1">
    <citation type="submission" date="2014-11" db="EMBL/GenBank/DDBJ databases">
        <authorList>
            <person name="Amaro Gonzalez C."/>
        </authorList>
    </citation>
    <scope>NUCLEOTIDE SEQUENCE</scope>
</reference>
<name>A0A0E9UEV5_ANGAN</name>
<protein>
    <submittedName>
        <fullName evidence="2">Uncharacterized protein</fullName>
    </submittedName>
</protein>
<proteinExistence type="predicted"/>
<reference evidence="2" key="2">
    <citation type="journal article" date="2015" name="Fish Shellfish Immunol.">
        <title>Early steps in the European eel (Anguilla anguilla)-Vibrio vulnificus interaction in the gills: Role of the RtxA13 toxin.</title>
        <authorList>
            <person name="Callol A."/>
            <person name="Pajuelo D."/>
            <person name="Ebbesson L."/>
            <person name="Teles M."/>
            <person name="MacKenzie S."/>
            <person name="Amaro C."/>
        </authorList>
    </citation>
    <scope>NUCLEOTIDE SEQUENCE</scope>
</reference>
<feature type="region of interest" description="Disordered" evidence="1">
    <location>
        <begin position="1"/>
        <end position="40"/>
    </location>
</feature>